<dbReference type="Proteomes" id="UP001176961">
    <property type="component" value="Unassembled WGS sequence"/>
</dbReference>
<dbReference type="EMBL" id="CATQJL010000001">
    <property type="protein sequence ID" value="CAJ0590636.1"/>
    <property type="molecule type" value="Genomic_DNA"/>
</dbReference>
<protein>
    <submittedName>
        <fullName evidence="2">Uncharacterized protein</fullName>
    </submittedName>
</protein>
<evidence type="ECO:0000256" key="1">
    <source>
        <dbReference type="SAM" id="SignalP"/>
    </source>
</evidence>
<name>A0AA36DMX7_CYLNA</name>
<feature type="signal peptide" evidence="1">
    <location>
        <begin position="1"/>
        <end position="19"/>
    </location>
</feature>
<reference evidence="2" key="1">
    <citation type="submission" date="2023-07" db="EMBL/GenBank/DDBJ databases">
        <authorList>
            <consortium name="CYATHOMIX"/>
        </authorList>
    </citation>
    <scope>NUCLEOTIDE SEQUENCE</scope>
    <source>
        <strain evidence="2">N/A</strain>
    </source>
</reference>
<keyword evidence="3" id="KW-1185">Reference proteome</keyword>
<dbReference type="AlphaFoldDB" id="A0AA36DMX7"/>
<evidence type="ECO:0000313" key="3">
    <source>
        <dbReference type="Proteomes" id="UP001176961"/>
    </source>
</evidence>
<comment type="caution">
    <text evidence="2">The sequence shown here is derived from an EMBL/GenBank/DDBJ whole genome shotgun (WGS) entry which is preliminary data.</text>
</comment>
<keyword evidence="1" id="KW-0732">Signal</keyword>
<evidence type="ECO:0000313" key="2">
    <source>
        <dbReference type="EMBL" id="CAJ0590636.1"/>
    </source>
</evidence>
<organism evidence="2 3">
    <name type="scientific">Cylicocyclus nassatus</name>
    <name type="common">Nematode worm</name>
    <dbReference type="NCBI Taxonomy" id="53992"/>
    <lineage>
        <taxon>Eukaryota</taxon>
        <taxon>Metazoa</taxon>
        <taxon>Ecdysozoa</taxon>
        <taxon>Nematoda</taxon>
        <taxon>Chromadorea</taxon>
        <taxon>Rhabditida</taxon>
        <taxon>Rhabditina</taxon>
        <taxon>Rhabditomorpha</taxon>
        <taxon>Strongyloidea</taxon>
        <taxon>Strongylidae</taxon>
        <taxon>Cylicocyclus</taxon>
    </lineage>
</organism>
<proteinExistence type="predicted"/>
<feature type="chain" id="PRO_5041327516" evidence="1">
    <location>
        <begin position="20"/>
        <end position="67"/>
    </location>
</feature>
<sequence length="67" mass="8023">MRTTLFSLLILALLGFAYSHPQLHFEDPISYRLFDRPRRNLNLFTKLHRIREGAKRFDPLYGVIDYV</sequence>
<accession>A0AA36DMX7</accession>
<gene>
    <name evidence="2" type="ORF">CYNAS_LOCUS2619</name>
</gene>